<reference evidence="1 2" key="1">
    <citation type="submission" date="2020-10" db="EMBL/GenBank/DDBJ databases">
        <title>ChiBAC.</title>
        <authorList>
            <person name="Zenner C."/>
            <person name="Hitch T.C.A."/>
            <person name="Clavel T."/>
        </authorList>
    </citation>
    <scope>NUCLEOTIDE SEQUENCE [LARGE SCALE GENOMIC DNA]</scope>
    <source>
        <strain evidence="1 2">DSM 107456</strain>
    </source>
</reference>
<gene>
    <name evidence="1" type="ORF">INF37_04605</name>
</gene>
<sequence length="132" mass="14574">MATFFTAGVCTEGGVVMAKSVKKKDLGRFADTYNAAAKEKQSLCLQLITNAVFMEEQLTKLQAEIREKGVVSEYKNGENQYGTRKSPEVDVYNAMIKNYTSVIKQINDLLPDAPPADDELTKFLKNRSGGAK</sequence>
<keyword evidence="2" id="KW-1185">Reference proteome</keyword>
<dbReference type="EMBL" id="JADCKF010000003">
    <property type="protein sequence ID" value="MBE5055278.1"/>
    <property type="molecule type" value="Genomic_DNA"/>
</dbReference>
<comment type="caution">
    <text evidence="1">The sequence shown here is derived from an EMBL/GenBank/DDBJ whole genome shotgun (WGS) entry which is preliminary data.</text>
</comment>
<dbReference type="RefSeq" id="WP_193536723.1">
    <property type="nucleotide sequence ID" value="NZ_JADCKF010000003.1"/>
</dbReference>
<protein>
    <recommendedName>
        <fullName evidence="3">P27 family phage terminase small subunit</fullName>
    </recommendedName>
</protein>
<proteinExistence type="predicted"/>
<dbReference type="Proteomes" id="UP000806211">
    <property type="component" value="Unassembled WGS sequence"/>
</dbReference>
<organism evidence="1 2">
    <name type="scientific">Pseudoflavonifractor gallinarum</name>
    <dbReference type="NCBI Taxonomy" id="2779352"/>
    <lineage>
        <taxon>Bacteria</taxon>
        <taxon>Bacillati</taxon>
        <taxon>Bacillota</taxon>
        <taxon>Clostridia</taxon>
        <taxon>Eubacteriales</taxon>
        <taxon>Oscillospiraceae</taxon>
        <taxon>Pseudoflavonifractor</taxon>
    </lineage>
</organism>
<name>A0ABR9R9A4_9FIRM</name>
<evidence type="ECO:0000313" key="2">
    <source>
        <dbReference type="Proteomes" id="UP000806211"/>
    </source>
</evidence>
<evidence type="ECO:0008006" key="3">
    <source>
        <dbReference type="Google" id="ProtNLM"/>
    </source>
</evidence>
<evidence type="ECO:0000313" key="1">
    <source>
        <dbReference type="EMBL" id="MBE5055278.1"/>
    </source>
</evidence>
<accession>A0ABR9R9A4</accession>